<keyword evidence="1" id="KW-0732">Signal</keyword>
<evidence type="ECO:0000256" key="1">
    <source>
        <dbReference type="SAM" id="SignalP"/>
    </source>
</evidence>
<feature type="signal peptide" evidence="1">
    <location>
        <begin position="1"/>
        <end position="20"/>
    </location>
</feature>
<reference evidence="2" key="1">
    <citation type="submission" date="2018-01" db="EMBL/GenBank/DDBJ databases">
        <title>An insight into the sialome of Amazonian anophelines.</title>
        <authorList>
            <person name="Ribeiro J.M."/>
            <person name="Scarpassa V."/>
            <person name="Calvo E."/>
        </authorList>
    </citation>
    <scope>NUCLEOTIDE SEQUENCE</scope>
    <source>
        <tissue evidence="2">Salivary glands</tissue>
    </source>
</reference>
<organism evidence="2">
    <name type="scientific">Anopheles braziliensis</name>
    <dbReference type="NCBI Taxonomy" id="58242"/>
    <lineage>
        <taxon>Eukaryota</taxon>
        <taxon>Metazoa</taxon>
        <taxon>Ecdysozoa</taxon>
        <taxon>Arthropoda</taxon>
        <taxon>Hexapoda</taxon>
        <taxon>Insecta</taxon>
        <taxon>Pterygota</taxon>
        <taxon>Neoptera</taxon>
        <taxon>Endopterygota</taxon>
        <taxon>Diptera</taxon>
        <taxon>Nematocera</taxon>
        <taxon>Culicoidea</taxon>
        <taxon>Culicidae</taxon>
        <taxon>Anophelinae</taxon>
        <taxon>Anopheles</taxon>
    </lineage>
</organism>
<protein>
    <submittedName>
        <fullName evidence="2">Putative secreted peptide</fullName>
    </submittedName>
</protein>
<dbReference type="AlphaFoldDB" id="A0A2M3ZQ64"/>
<evidence type="ECO:0000313" key="2">
    <source>
        <dbReference type="EMBL" id="MBW30681.1"/>
    </source>
</evidence>
<feature type="chain" id="PRO_5014779133" evidence="1">
    <location>
        <begin position="21"/>
        <end position="91"/>
    </location>
</feature>
<sequence>MVHVLFVVFGMLLEHITIQAGSVSCIETSTRTAQIGCCLLMMVVLNKPVHRGPRSYNRAPIGQRTTALSIHRSTTAIETGGRVGRIPLAVR</sequence>
<proteinExistence type="predicted"/>
<name>A0A2M3ZQ64_9DIPT</name>
<dbReference type="EMBL" id="GGFM01009930">
    <property type="protein sequence ID" value="MBW30681.1"/>
    <property type="molecule type" value="Transcribed_RNA"/>
</dbReference>
<accession>A0A2M3ZQ64</accession>